<protein>
    <recommendedName>
        <fullName evidence="5">Cell division protein FtsL</fullName>
    </recommendedName>
</protein>
<keyword evidence="2" id="KW-0472">Membrane</keyword>
<evidence type="ECO:0000313" key="3">
    <source>
        <dbReference type="EMBL" id="OGZ40175.1"/>
    </source>
</evidence>
<dbReference type="AlphaFoldDB" id="A0A1G2FQ32"/>
<evidence type="ECO:0000256" key="1">
    <source>
        <dbReference type="SAM" id="Coils"/>
    </source>
</evidence>
<name>A0A1G2FQ32_9BACT</name>
<sequence length="125" mass="14748">MQDRKAENSKFPIIITVILIFVLANIIRSIIRLNTSINKLDQAKEQVLELEKSNKELMERIEFSNTPEFIEKEATERLNLTRPGEKIIILGNPNATYEAKENKSANLPQKNENWRLWLNEFKFYR</sequence>
<keyword evidence="2" id="KW-0812">Transmembrane</keyword>
<proteinExistence type="predicted"/>
<gene>
    <name evidence="3" type="ORF">A3I20_02645</name>
</gene>
<accession>A0A1G2FQ32</accession>
<keyword evidence="2" id="KW-1133">Transmembrane helix</keyword>
<comment type="caution">
    <text evidence="3">The sequence shown here is derived from an EMBL/GenBank/DDBJ whole genome shotgun (WGS) entry which is preliminary data.</text>
</comment>
<feature type="transmembrane region" description="Helical" evidence="2">
    <location>
        <begin position="12"/>
        <end position="31"/>
    </location>
</feature>
<evidence type="ECO:0008006" key="5">
    <source>
        <dbReference type="Google" id="ProtNLM"/>
    </source>
</evidence>
<feature type="coiled-coil region" evidence="1">
    <location>
        <begin position="33"/>
        <end position="60"/>
    </location>
</feature>
<keyword evidence="1" id="KW-0175">Coiled coil</keyword>
<dbReference type="Proteomes" id="UP000177020">
    <property type="component" value="Unassembled WGS sequence"/>
</dbReference>
<reference evidence="3 4" key="1">
    <citation type="journal article" date="2016" name="Nat. Commun.">
        <title>Thousands of microbial genomes shed light on interconnected biogeochemical processes in an aquifer system.</title>
        <authorList>
            <person name="Anantharaman K."/>
            <person name="Brown C.T."/>
            <person name="Hug L.A."/>
            <person name="Sharon I."/>
            <person name="Castelle C.J."/>
            <person name="Probst A.J."/>
            <person name="Thomas B.C."/>
            <person name="Singh A."/>
            <person name="Wilkins M.J."/>
            <person name="Karaoz U."/>
            <person name="Brodie E.L."/>
            <person name="Williams K.H."/>
            <person name="Hubbard S.S."/>
            <person name="Banfield J.F."/>
        </authorList>
    </citation>
    <scope>NUCLEOTIDE SEQUENCE [LARGE SCALE GENOMIC DNA]</scope>
</reference>
<organism evidence="3 4">
    <name type="scientific">Candidatus Portnoybacteria bacterium RIFCSPLOWO2_02_FULL_40_15</name>
    <dbReference type="NCBI Taxonomy" id="1802002"/>
    <lineage>
        <taxon>Bacteria</taxon>
        <taxon>Candidatus Portnoyibacteriota</taxon>
    </lineage>
</organism>
<dbReference type="Pfam" id="PF04977">
    <property type="entry name" value="DivIC"/>
    <property type="match status" value="1"/>
</dbReference>
<dbReference type="InterPro" id="IPR007060">
    <property type="entry name" value="FtsL/DivIC"/>
</dbReference>
<evidence type="ECO:0000313" key="4">
    <source>
        <dbReference type="Proteomes" id="UP000177020"/>
    </source>
</evidence>
<evidence type="ECO:0000256" key="2">
    <source>
        <dbReference type="SAM" id="Phobius"/>
    </source>
</evidence>
<dbReference type="EMBL" id="MHNG01000023">
    <property type="protein sequence ID" value="OGZ40175.1"/>
    <property type="molecule type" value="Genomic_DNA"/>
</dbReference>